<accession>A0A4R2JUZ7</accession>
<evidence type="ECO:0000313" key="1">
    <source>
        <dbReference type="EMBL" id="TCO62872.1"/>
    </source>
</evidence>
<keyword evidence="2" id="KW-1185">Reference proteome</keyword>
<gene>
    <name evidence="1" type="ORF">EV192_1021012</name>
</gene>
<reference evidence="1 2" key="1">
    <citation type="submission" date="2019-03" db="EMBL/GenBank/DDBJ databases">
        <title>Genomic Encyclopedia of Type Strains, Phase IV (KMG-IV): sequencing the most valuable type-strain genomes for metagenomic binning, comparative biology and taxonomic classification.</title>
        <authorList>
            <person name="Goeker M."/>
        </authorList>
    </citation>
    <scope>NUCLEOTIDE SEQUENCE [LARGE SCALE GENOMIC DNA]</scope>
    <source>
        <strain evidence="1 2">DSM 45934</strain>
    </source>
</reference>
<dbReference type="EMBL" id="SLWS01000002">
    <property type="protein sequence ID" value="TCO62872.1"/>
    <property type="molecule type" value="Genomic_DNA"/>
</dbReference>
<protein>
    <submittedName>
        <fullName evidence="1">Uncharacterized protein</fullName>
    </submittedName>
</protein>
<sequence>MTHPTEHDERITVQGLRVVELFTACLADPDDLSAGEAADRALAQLDALLRDEPTAH</sequence>
<comment type="caution">
    <text evidence="1">The sequence shown here is derived from an EMBL/GenBank/DDBJ whole genome shotgun (WGS) entry which is preliminary data.</text>
</comment>
<dbReference type="Proteomes" id="UP000295680">
    <property type="component" value="Unassembled WGS sequence"/>
</dbReference>
<dbReference type="RefSeq" id="WP_165960369.1">
    <property type="nucleotide sequence ID" value="NZ_SLWS01000002.1"/>
</dbReference>
<name>A0A4R2JUZ7_9PSEU</name>
<evidence type="ECO:0000313" key="2">
    <source>
        <dbReference type="Proteomes" id="UP000295680"/>
    </source>
</evidence>
<proteinExistence type="predicted"/>
<dbReference type="AlphaFoldDB" id="A0A4R2JUZ7"/>
<organism evidence="1 2">
    <name type="scientific">Actinocrispum wychmicini</name>
    <dbReference type="NCBI Taxonomy" id="1213861"/>
    <lineage>
        <taxon>Bacteria</taxon>
        <taxon>Bacillati</taxon>
        <taxon>Actinomycetota</taxon>
        <taxon>Actinomycetes</taxon>
        <taxon>Pseudonocardiales</taxon>
        <taxon>Pseudonocardiaceae</taxon>
        <taxon>Actinocrispum</taxon>
    </lineage>
</organism>